<organism evidence="1 2">
    <name type="scientific">Aliivibrio fischeri (strain ATCC 700601 / ES114)</name>
    <name type="common">Vibrio fischeri</name>
    <dbReference type="NCBI Taxonomy" id="312309"/>
    <lineage>
        <taxon>Bacteria</taxon>
        <taxon>Pseudomonadati</taxon>
        <taxon>Pseudomonadota</taxon>
        <taxon>Gammaproteobacteria</taxon>
        <taxon>Vibrionales</taxon>
        <taxon>Vibrionaceae</taxon>
        <taxon>Aliivibrio</taxon>
    </lineage>
</organism>
<gene>
    <name evidence="1" type="ordered locus">VF_2646</name>
</gene>
<evidence type="ECO:0000313" key="2">
    <source>
        <dbReference type="Proteomes" id="UP000000537"/>
    </source>
</evidence>
<evidence type="ECO:0000313" key="1">
    <source>
        <dbReference type="EMBL" id="ACB55685.1"/>
    </source>
</evidence>
<reference evidence="1 2" key="2">
    <citation type="journal article" date="2008" name="BMC Genomics">
        <title>Comparative genomics-based investigation of resequencing targets in Vibrio fischeri: focus on point miscalls and artefactual expansions.</title>
        <authorList>
            <person name="Mandel M.J."/>
            <person name="Stabb E.V."/>
            <person name="Ruby E.G."/>
        </authorList>
    </citation>
    <scope>NUCLEOTIDE SEQUENCE [LARGE SCALE GENOMIC DNA]</scope>
    <source>
        <strain evidence="2">ATCC 700601 / ES114</strain>
    </source>
</reference>
<sequence length="67" mass="7664">MTLAIDVPMLSIPEYARRSGTTVESVKKQCDKGHLPFIQNEPRGTRYINMVQLMKRCEEANAAKPWN</sequence>
<dbReference type="AlphaFoldDB" id="B1WN53"/>
<evidence type="ECO:0008006" key="3">
    <source>
        <dbReference type="Google" id="ProtNLM"/>
    </source>
</evidence>
<dbReference type="HOGENOM" id="CLU_2717969_0_0_6"/>
<proteinExistence type="predicted"/>
<dbReference type="OrthoDB" id="6215789at2"/>
<protein>
    <recommendedName>
        <fullName evidence="3">DNA-binding protein</fullName>
    </recommendedName>
</protein>
<dbReference type="EnsemblBacteria" id="ACB55685">
    <property type="protein sequence ID" value="ACB55685"/>
    <property type="gene ID" value="VF_2646"/>
</dbReference>
<dbReference type="EMBL" id="CP000020">
    <property type="protein sequence ID" value="ACB55685.1"/>
    <property type="molecule type" value="Genomic_DNA"/>
</dbReference>
<dbReference type="eggNOG" id="ENOG5033IFP">
    <property type="taxonomic scope" value="Bacteria"/>
</dbReference>
<dbReference type="STRING" id="312309.VF_2646"/>
<dbReference type="KEGG" id="vfi:VF_2646"/>
<dbReference type="InterPro" id="IPR038147">
    <property type="entry name" value="Cox_sf"/>
</dbReference>
<keyword evidence="2" id="KW-1185">Reference proteome</keyword>
<dbReference type="Proteomes" id="UP000000537">
    <property type="component" value="Chromosome I"/>
</dbReference>
<dbReference type="PATRIC" id="fig|312309.11.peg.2073"/>
<reference evidence="1 2" key="1">
    <citation type="journal article" date="2005" name="Proc. Natl. Acad. Sci. U.S.A.">
        <title>Complete genome sequence of Vibrio fischeri: a symbiotic bacterium with pathogenic congeners.</title>
        <authorList>
            <person name="Ruby E.G."/>
            <person name="Urbanowski M."/>
            <person name="Campbell J."/>
            <person name="Dunn A."/>
            <person name="Faini M."/>
            <person name="Gunsalus R."/>
            <person name="Lostroh P."/>
            <person name="Lupp C."/>
            <person name="McCann J."/>
            <person name="Millikan D."/>
            <person name="Schaefer A."/>
            <person name="Stabb E."/>
            <person name="Stevens A."/>
            <person name="Visick K."/>
            <person name="Whistler C."/>
            <person name="Greenberg E.P."/>
        </authorList>
    </citation>
    <scope>NUCLEOTIDE SEQUENCE [LARGE SCALE GENOMIC DNA]</scope>
    <source>
        <strain evidence="2">ATCC 700601 / ES114</strain>
    </source>
</reference>
<accession>B1WN53</accession>
<dbReference type="Gene3D" id="6.10.200.10">
    <property type="entry name" value="Regulatory phage protein Cox"/>
    <property type="match status" value="1"/>
</dbReference>
<name>B1WN53_ALIF1</name>